<dbReference type="Gene3D" id="2.60.40.150">
    <property type="entry name" value="C2 domain"/>
    <property type="match status" value="1"/>
</dbReference>
<dbReference type="SUPFAM" id="SSF49562">
    <property type="entry name" value="C2 domain (Calcium/lipid-binding domain, CaLB)"/>
    <property type="match status" value="1"/>
</dbReference>
<dbReference type="AlphaFoldDB" id="A0A5J4UD29"/>
<sequence length="51" mass="5775">MIVIPDFNSNKLDADFNERFDFPFEAIASKERVVAVEVLDHDHVGNDDIIG</sequence>
<feature type="non-terminal residue" evidence="2">
    <location>
        <position position="51"/>
    </location>
</feature>
<dbReference type="EMBL" id="SNRW01017407">
    <property type="protein sequence ID" value="KAA6368377.1"/>
    <property type="molecule type" value="Genomic_DNA"/>
</dbReference>
<name>A0A5J4UD29_9EUKA</name>
<dbReference type="Proteomes" id="UP000324800">
    <property type="component" value="Unassembled WGS sequence"/>
</dbReference>
<reference evidence="2 3" key="1">
    <citation type="submission" date="2019-03" db="EMBL/GenBank/DDBJ databases">
        <title>Single cell metagenomics reveals metabolic interactions within the superorganism composed of flagellate Streblomastix strix and complex community of Bacteroidetes bacteria on its surface.</title>
        <authorList>
            <person name="Treitli S.C."/>
            <person name="Kolisko M."/>
            <person name="Husnik F."/>
            <person name="Keeling P."/>
            <person name="Hampl V."/>
        </authorList>
    </citation>
    <scope>NUCLEOTIDE SEQUENCE [LARGE SCALE GENOMIC DNA]</scope>
    <source>
        <strain evidence="2">ST1C</strain>
    </source>
</reference>
<evidence type="ECO:0000313" key="2">
    <source>
        <dbReference type="EMBL" id="KAA6368377.1"/>
    </source>
</evidence>
<dbReference type="InterPro" id="IPR035892">
    <property type="entry name" value="C2_domain_sf"/>
</dbReference>
<dbReference type="InterPro" id="IPR000008">
    <property type="entry name" value="C2_dom"/>
</dbReference>
<dbReference type="Pfam" id="PF00168">
    <property type="entry name" value="C2"/>
    <property type="match status" value="1"/>
</dbReference>
<evidence type="ECO:0000313" key="3">
    <source>
        <dbReference type="Proteomes" id="UP000324800"/>
    </source>
</evidence>
<dbReference type="OrthoDB" id="270970at2759"/>
<gene>
    <name evidence="2" type="ORF">EZS28_036096</name>
</gene>
<protein>
    <recommendedName>
        <fullName evidence="1">C2 domain-containing protein</fullName>
    </recommendedName>
</protein>
<proteinExistence type="predicted"/>
<feature type="domain" description="C2" evidence="1">
    <location>
        <begin position="10"/>
        <end position="51"/>
    </location>
</feature>
<evidence type="ECO:0000259" key="1">
    <source>
        <dbReference type="Pfam" id="PF00168"/>
    </source>
</evidence>
<organism evidence="2 3">
    <name type="scientific">Streblomastix strix</name>
    <dbReference type="NCBI Taxonomy" id="222440"/>
    <lineage>
        <taxon>Eukaryota</taxon>
        <taxon>Metamonada</taxon>
        <taxon>Preaxostyla</taxon>
        <taxon>Oxymonadida</taxon>
        <taxon>Streblomastigidae</taxon>
        <taxon>Streblomastix</taxon>
    </lineage>
</organism>
<comment type="caution">
    <text evidence="2">The sequence shown here is derived from an EMBL/GenBank/DDBJ whole genome shotgun (WGS) entry which is preliminary data.</text>
</comment>
<accession>A0A5J4UD29</accession>